<comment type="caution">
    <text evidence="2">The sequence shown here is derived from an EMBL/GenBank/DDBJ whole genome shotgun (WGS) entry which is preliminary data.</text>
</comment>
<sequence length="565" mass="61487">MLKIIKRSVNARYVPPPYLLSKHCWFRPVCASSSTIVSVQSWGSIGWVKPRDPAEVFQLGSTADSCKKVGSGHSYLISLLPLLLTIPSYLSTMPVVLARANSGTNLGDLAERANSGTNPGDLAERVNSGTNPEDSAERTNSGTNHGDSTERANSGTNPGDLNPEDLAEWIHSGSNPGDLAERANLGINLGDLAERMHSGSNPGDLAKRAHTWVGMTFSDSSSSVRVVSSPRSGEASRCDLEVGSSGASSGPPSPVDTRVLRDLEVMKADHDLDTTVIEGSLAVIRERYSIPVEYGLHVPQPGQRPYSSDAPDMCISVDALESGRLLSYRPSQFSSQRAAFQQQSLEIPLPFVSDPIWGFMHDWLAHPIGNAYPYLSEEESVMVGRLKEILSSSCAIKEMTELWLVEAGLSPASRDRMDLRDLRGMPKVSSSKAPPARLATREVGASPAREAPKASSKRPVDAPIVQVDDPTRRHKKVKVLTRRHKSRLGEGESRSRSKGKEPVAPSEEPDTPTESEEGGASPVHRRRRSMKDLFKTKVHKDDAGYYTLQMSDLGHQDPDKEMKAR</sequence>
<accession>A0A426XS79</accession>
<gene>
    <name evidence="2" type="ORF">B296_00030504</name>
</gene>
<feature type="compositionally biased region" description="Basic and acidic residues" evidence="1">
    <location>
        <begin position="530"/>
        <end position="543"/>
    </location>
</feature>
<evidence type="ECO:0000256" key="1">
    <source>
        <dbReference type="SAM" id="MobiDB-lite"/>
    </source>
</evidence>
<proteinExistence type="predicted"/>
<reference evidence="2 3" key="1">
    <citation type="journal article" date="2014" name="Agronomy (Basel)">
        <title>A Draft Genome Sequence for Ensete ventricosum, the Drought-Tolerant Tree Against Hunger.</title>
        <authorList>
            <person name="Harrison J."/>
            <person name="Moore K.A."/>
            <person name="Paszkiewicz K."/>
            <person name="Jones T."/>
            <person name="Grant M."/>
            <person name="Ambacheew D."/>
            <person name="Muzemil S."/>
            <person name="Studholme D.J."/>
        </authorList>
    </citation>
    <scope>NUCLEOTIDE SEQUENCE [LARGE SCALE GENOMIC DNA]</scope>
</reference>
<feature type="compositionally biased region" description="Basic and acidic residues" evidence="1">
    <location>
        <begin position="487"/>
        <end position="501"/>
    </location>
</feature>
<feature type="region of interest" description="Disordered" evidence="1">
    <location>
        <begin position="425"/>
        <end position="565"/>
    </location>
</feature>
<organism evidence="2 3">
    <name type="scientific">Ensete ventricosum</name>
    <name type="common">Abyssinian banana</name>
    <name type="synonym">Musa ensete</name>
    <dbReference type="NCBI Taxonomy" id="4639"/>
    <lineage>
        <taxon>Eukaryota</taxon>
        <taxon>Viridiplantae</taxon>
        <taxon>Streptophyta</taxon>
        <taxon>Embryophyta</taxon>
        <taxon>Tracheophyta</taxon>
        <taxon>Spermatophyta</taxon>
        <taxon>Magnoliopsida</taxon>
        <taxon>Liliopsida</taxon>
        <taxon>Zingiberales</taxon>
        <taxon>Musaceae</taxon>
        <taxon>Ensete</taxon>
    </lineage>
</organism>
<feature type="compositionally biased region" description="Basic and acidic residues" evidence="1">
    <location>
        <begin position="554"/>
        <end position="565"/>
    </location>
</feature>
<dbReference type="Proteomes" id="UP000287651">
    <property type="component" value="Unassembled WGS sequence"/>
</dbReference>
<feature type="region of interest" description="Disordered" evidence="1">
    <location>
        <begin position="223"/>
        <end position="255"/>
    </location>
</feature>
<feature type="compositionally biased region" description="Basic residues" evidence="1">
    <location>
        <begin position="472"/>
        <end position="486"/>
    </location>
</feature>
<dbReference type="EMBL" id="AMZH03017880">
    <property type="protein sequence ID" value="RRT42393.1"/>
    <property type="molecule type" value="Genomic_DNA"/>
</dbReference>
<feature type="compositionally biased region" description="Acidic residues" evidence="1">
    <location>
        <begin position="507"/>
        <end position="517"/>
    </location>
</feature>
<dbReference type="AlphaFoldDB" id="A0A426XS79"/>
<protein>
    <submittedName>
        <fullName evidence="2">Uncharacterized protein</fullName>
    </submittedName>
</protein>
<feature type="compositionally biased region" description="Polar residues" evidence="1">
    <location>
        <begin position="127"/>
        <end position="159"/>
    </location>
</feature>
<feature type="compositionally biased region" description="Low complexity" evidence="1">
    <location>
        <begin position="223"/>
        <end position="232"/>
    </location>
</feature>
<evidence type="ECO:0000313" key="2">
    <source>
        <dbReference type="EMBL" id="RRT42393.1"/>
    </source>
</evidence>
<evidence type="ECO:0000313" key="3">
    <source>
        <dbReference type="Proteomes" id="UP000287651"/>
    </source>
</evidence>
<feature type="region of interest" description="Disordered" evidence="1">
    <location>
        <begin position="108"/>
        <end position="178"/>
    </location>
</feature>
<name>A0A426XS79_ENSVE</name>